<proteinExistence type="predicted"/>
<keyword evidence="2" id="KW-1185">Reference proteome</keyword>
<dbReference type="InterPro" id="IPR010985">
    <property type="entry name" value="Ribbon_hlx_hlx"/>
</dbReference>
<dbReference type="SUPFAM" id="SSF47598">
    <property type="entry name" value="Ribbon-helix-helix"/>
    <property type="match status" value="1"/>
</dbReference>
<dbReference type="GeneID" id="300271028"/>
<dbReference type="AlphaFoldDB" id="A0AAW8CHR6"/>
<evidence type="ECO:0000313" key="2">
    <source>
        <dbReference type="Proteomes" id="UP001226020"/>
    </source>
</evidence>
<dbReference type="Proteomes" id="UP001226020">
    <property type="component" value="Unassembled WGS sequence"/>
</dbReference>
<dbReference type="EMBL" id="JASAXT010000046">
    <property type="protein sequence ID" value="MDP8149524.1"/>
    <property type="molecule type" value="Genomic_DNA"/>
</dbReference>
<dbReference type="CDD" id="cd22231">
    <property type="entry name" value="RHH_NikR_HicB-like"/>
    <property type="match status" value="1"/>
</dbReference>
<reference evidence="1 2" key="1">
    <citation type="journal article" date="2023" name="Front. Microbiol.">
        <title>Phylogeography and host specificity of Pasteurellaceae pathogenic to sea-farmed fish in the north-east Atlantic.</title>
        <authorList>
            <person name="Gulla S."/>
            <person name="Colquhoun D.J."/>
            <person name="Olsen A.B."/>
            <person name="Spilsberg B."/>
            <person name="Lagesen K."/>
            <person name="Aakesson C.P."/>
            <person name="Strom S."/>
            <person name="Manji F."/>
            <person name="Birkbeck T.H."/>
            <person name="Nilsen H.K."/>
        </authorList>
    </citation>
    <scope>NUCLEOTIDE SEQUENCE [LARGE SCALE GENOMIC DNA]</scope>
    <source>
        <strain evidence="1 2">NVIB3131</strain>
    </source>
</reference>
<protein>
    <submittedName>
        <fullName evidence="1">Ribbon-helix-helix domain-containing protein</fullName>
    </submittedName>
</protein>
<name>A0AAW8CHR6_9PAST</name>
<sequence length="84" mass="9581">MITLRLDPILEQQVNTAAKKLGFTRSEFIRKSIINYIEAQKTQTAWQTGEDLFGKYTSGKGNLSVDRKDILKNKIRAKYATDSN</sequence>
<accession>A0AAW8CHR6</accession>
<organism evidence="1 2">
    <name type="scientific">Phocoenobacter atlanticus subsp. atlanticus</name>
    <dbReference type="NCBI Taxonomy" id="3061285"/>
    <lineage>
        <taxon>Bacteria</taxon>
        <taxon>Pseudomonadati</taxon>
        <taxon>Pseudomonadota</taxon>
        <taxon>Gammaproteobacteria</taxon>
        <taxon>Pasteurellales</taxon>
        <taxon>Pasteurellaceae</taxon>
        <taxon>Phocoenobacter</taxon>
        <taxon>Phocoenobacter atlanticus</taxon>
    </lineage>
</organism>
<dbReference type="GO" id="GO:0006355">
    <property type="term" value="P:regulation of DNA-templated transcription"/>
    <property type="evidence" value="ECO:0007669"/>
    <property type="project" value="InterPro"/>
</dbReference>
<dbReference type="RefSeq" id="WP_306347012.1">
    <property type="nucleotide sequence ID" value="NZ_JASAVU010000007.1"/>
</dbReference>
<gene>
    <name evidence="1" type="ORF">QJU57_10645</name>
</gene>
<comment type="caution">
    <text evidence="1">The sequence shown here is derived from an EMBL/GenBank/DDBJ whole genome shotgun (WGS) entry which is preliminary data.</text>
</comment>
<evidence type="ECO:0000313" key="1">
    <source>
        <dbReference type="EMBL" id="MDP8149524.1"/>
    </source>
</evidence>